<name>A0ABX8QZB6_9ACTN</name>
<keyword evidence="2" id="KW-1185">Reference proteome</keyword>
<evidence type="ECO:0000313" key="2">
    <source>
        <dbReference type="Proteomes" id="UP001049518"/>
    </source>
</evidence>
<proteinExistence type="predicted"/>
<dbReference type="Pfam" id="PF14435">
    <property type="entry name" value="SUKH-4"/>
    <property type="match status" value="1"/>
</dbReference>
<dbReference type="InterPro" id="IPR025851">
    <property type="entry name" value="SUKH-4"/>
</dbReference>
<accession>A0ABX8QZB6</accession>
<evidence type="ECO:0000313" key="1">
    <source>
        <dbReference type="EMBL" id="QXJ24149.1"/>
    </source>
</evidence>
<organism evidence="1 2">
    <name type="scientific">Actinomadura graeca</name>
    <dbReference type="NCBI Taxonomy" id="2750812"/>
    <lineage>
        <taxon>Bacteria</taxon>
        <taxon>Bacillati</taxon>
        <taxon>Actinomycetota</taxon>
        <taxon>Actinomycetes</taxon>
        <taxon>Streptosporangiales</taxon>
        <taxon>Thermomonosporaceae</taxon>
        <taxon>Actinomadura</taxon>
    </lineage>
</organism>
<dbReference type="RefSeq" id="WP_231329846.1">
    <property type="nucleotide sequence ID" value="NZ_CP059572.1"/>
</dbReference>
<protein>
    <submittedName>
        <fullName evidence="1">SUKH-4 family immunity protein</fullName>
    </submittedName>
</protein>
<sequence length="175" mass="19717">MPSAAEYLDAWGRDNTVTYPRQQWMEVLPAPARAYPDVGFLPVDLSDVFTAFIEGEVQLYDEVRVREPGGGPLRLLLIGVVPGDPAAWYLFDTETGRVVMLDTRERAMKAVNAALAHFIGFLYEFARFVDADPGRRGRGKRAERLRERFMEIDPAAFTDPGAWWPSVLLRLGAKE</sequence>
<gene>
    <name evidence="1" type="ORF">AGRA3207_005413</name>
</gene>
<dbReference type="Proteomes" id="UP001049518">
    <property type="component" value="Chromosome"/>
</dbReference>
<reference evidence="1" key="1">
    <citation type="submission" date="2020-07" db="EMBL/GenBank/DDBJ databases">
        <authorList>
            <person name="Tarantini F.S."/>
            <person name="Hong K.W."/>
            <person name="Chan K.G."/>
        </authorList>
    </citation>
    <scope>NUCLEOTIDE SEQUENCE</scope>
    <source>
        <strain evidence="1">32-07</strain>
    </source>
</reference>
<dbReference type="EMBL" id="CP059572">
    <property type="protein sequence ID" value="QXJ24149.1"/>
    <property type="molecule type" value="Genomic_DNA"/>
</dbReference>